<dbReference type="AlphaFoldDB" id="A0A9P0K2W6"/>
<feature type="compositionally biased region" description="Polar residues" evidence="1">
    <location>
        <begin position="1"/>
        <end position="13"/>
    </location>
</feature>
<evidence type="ECO:0000256" key="1">
    <source>
        <dbReference type="SAM" id="MobiDB-lite"/>
    </source>
</evidence>
<feature type="compositionally biased region" description="Polar residues" evidence="1">
    <location>
        <begin position="40"/>
        <end position="68"/>
    </location>
</feature>
<comment type="caution">
    <text evidence="2">The sequence shown here is derived from an EMBL/GenBank/DDBJ whole genome shotgun (WGS) entry which is preliminary data.</text>
</comment>
<organism evidence="2 3">
    <name type="scientific">Acanthoscelides obtectus</name>
    <name type="common">Bean weevil</name>
    <name type="synonym">Bruchus obtectus</name>
    <dbReference type="NCBI Taxonomy" id="200917"/>
    <lineage>
        <taxon>Eukaryota</taxon>
        <taxon>Metazoa</taxon>
        <taxon>Ecdysozoa</taxon>
        <taxon>Arthropoda</taxon>
        <taxon>Hexapoda</taxon>
        <taxon>Insecta</taxon>
        <taxon>Pterygota</taxon>
        <taxon>Neoptera</taxon>
        <taxon>Endopterygota</taxon>
        <taxon>Coleoptera</taxon>
        <taxon>Polyphaga</taxon>
        <taxon>Cucujiformia</taxon>
        <taxon>Chrysomeloidea</taxon>
        <taxon>Chrysomelidae</taxon>
        <taxon>Bruchinae</taxon>
        <taxon>Bruchini</taxon>
        <taxon>Acanthoscelides</taxon>
    </lineage>
</organism>
<evidence type="ECO:0008006" key="4">
    <source>
        <dbReference type="Google" id="ProtNLM"/>
    </source>
</evidence>
<feature type="region of interest" description="Disordered" evidence="1">
    <location>
        <begin position="32"/>
        <end position="96"/>
    </location>
</feature>
<dbReference type="Proteomes" id="UP001152888">
    <property type="component" value="Unassembled WGS sequence"/>
</dbReference>
<name>A0A9P0K2W6_ACAOB</name>
<evidence type="ECO:0000313" key="2">
    <source>
        <dbReference type="EMBL" id="CAH1966175.1"/>
    </source>
</evidence>
<dbReference type="OrthoDB" id="10051617at2759"/>
<keyword evidence="3" id="KW-1185">Reference proteome</keyword>
<proteinExistence type="predicted"/>
<reference evidence="2" key="1">
    <citation type="submission" date="2022-03" db="EMBL/GenBank/DDBJ databases">
        <authorList>
            <person name="Sayadi A."/>
        </authorList>
    </citation>
    <scope>NUCLEOTIDE SEQUENCE</scope>
</reference>
<feature type="region of interest" description="Disordered" evidence="1">
    <location>
        <begin position="226"/>
        <end position="267"/>
    </location>
</feature>
<feature type="region of interest" description="Disordered" evidence="1">
    <location>
        <begin position="1"/>
        <end position="20"/>
    </location>
</feature>
<dbReference type="EMBL" id="CAKOFQ010006731">
    <property type="protein sequence ID" value="CAH1966175.1"/>
    <property type="molecule type" value="Genomic_DNA"/>
</dbReference>
<sequence length="488" mass="54888">MSSTPDIKSSLQKFSPFGAGISKNLLTPCRRVGLSRKRGSLSTPNSTIKTPTERPNINLSQQDSSETTPIRYLSGKQSKHASKNVKSDETVSLHSTESSCKKVLAKNFSLENCEENSAYKDKMKNLDLTFGSSTTELGLHRAEEQDNLTPRTKNYGKAKVQNFENSTQKELNLGPMEIFSPTKLGLDRGGEQDNLTPRNNDYCKAKFENSTQKELKLEPVDTFEKTQGIEIGAQENKNSMNMESGKKQNEVDTKCKRSRKLNKQIPKKLENKIDYDSDDDFKPLDAKSLKKRKSSTADNKLKKAKSVSLKDCNVPLDRIDSETLKSKSFITSDNEDLYDNEFTVIRKKKRFILEDDNNSLNNSPQSVLLPKVVSNIPEDDEDMAFTSTPEQEKGEKKTLINSITELEKSIIQKKKKLEDLKQASIYKQKHNIEELDALTNRWKTGCELGLKCLLKQLQAHGPIDMATLVANLHIPDDVVAQLSLSDNS</sequence>
<accession>A0A9P0K2W6</accession>
<evidence type="ECO:0000313" key="3">
    <source>
        <dbReference type="Proteomes" id="UP001152888"/>
    </source>
</evidence>
<feature type="compositionally biased region" description="Basic and acidic residues" evidence="1">
    <location>
        <begin position="244"/>
        <end position="255"/>
    </location>
</feature>
<feature type="compositionally biased region" description="Basic residues" evidence="1">
    <location>
        <begin position="256"/>
        <end position="266"/>
    </location>
</feature>
<gene>
    <name evidence="2" type="ORF">ACAOBT_LOCUS6695</name>
</gene>
<protein>
    <recommendedName>
        <fullName evidence="4">Swi5-dependent recombination DNA repair protein 1 homolog</fullName>
    </recommendedName>
</protein>